<name>A0ABD1ZBG4_9MARC</name>
<evidence type="ECO:0000313" key="3">
    <source>
        <dbReference type="Proteomes" id="UP001605036"/>
    </source>
</evidence>
<dbReference type="Proteomes" id="UP001605036">
    <property type="component" value="Unassembled WGS sequence"/>
</dbReference>
<organism evidence="2 3">
    <name type="scientific">Riccia fluitans</name>
    <dbReference type="NCBI Taxonomy" id="41844"/>
    <lineage>
        <taxon>Eukaryota</taxon>
        <taxon>Viridiplantae</taxon>
        <taxon>Streptophyta</taxon>
        <taxon>Embryophyta</taxon>
        <taxon>Marchantiophyta</taxon>
        <taxon>Marchantiopsida</taxon>
        <taxon>Marchantiidae</taxon>
        <taxon>Marchantiales</taxon>
        <taxon>Ricciaceae</taxon>
        <taxon>Riccia</taxon>
    </lineage>
</organism>
<accession>A0ABD1ZBG4</accession>
<proteinExistence type="predicted"/>
<gene>
    <name evidence="2" type="ORF">R1flu_011841</name>
</gene>
<dbReference type="EMBL" id="JBHFFA010000002">
    <property type="protein sequence ID" value="KAL2644254.1"/>
    <property type="molecule type" value="Genomic_DNA"/>
</dbReference>
<protein>
    <submittedName>
        <fullName evidence="2">Uncharacterized protein</fullName>
    </submittedName>
</protein>
<comment type="caution">
    <text evidence="2">The sequence shown here is derived from an EMBL/GenBank/DDBJ whole genome shotgun (WGS) entry which is preliminary data.</text>
</comment>
<evidence type="ECO:0000313" key="2">
    <source>
        <dbReference type="EMBL" id="KAL2644254.1"/>
    </source>
</evidence>
<dbReference type="AlphaFoldDB" id="A0ABD1ZBG4"/>
<feature type="compositionally biased region" description="Basic and acidic residues" evidence="1">
    <location>
        <begin position="44"/>
        <end position="57"/>
    </location>
</feature>
<sequence length="173" mass="18674">MAAKRPTVVTDKHSAVKKEKEKAPWQDVLLPSKSTMAGCAPTIKEPKEEKTRARQPDRTLVSPTPTQVEERDGQGTAQNQGDRLDLGTLYTDEEIRRAYPSSAPGPDNAGLDVLANIALTTTGGKTVLDQLAECSRLEAATGTLEDMRAANEVLHCPGIPYTTLGETLDWSMA</sequence>
<feature type="region of interest" description="Disordered" evidence="1">
    <location>
        <begin position="1"/>
        <end position="85"/>
    </location>
</feature>
<keyword evidence="3" id="KW-1185">Reference proteome</keyword>
<evidence type="ECO:0000256" key="1">
    <source>
        <dbReference type="SAM" id="MobiDB-lite"/>
    </source>
</evidence>
<reference evidence="2 3" key="1">
    <citation type="submission" date="2024-09" db="EMBL/GenBank/DDBJ databases">
        <title>Chromosome-scale assembly of Riccia fluitans.</title>
        <authorList>
            <person name="Paukszto L."/>
            <person name="Sawicki J."/>
            <person name="Karawczyk K."/>
            <person name="Piernik-Szablinska J."/>
            <person name="Szczecinska M."/>
            <person name="Mazdziarz M."/>
        </authorList>
    </citation>
    <scope>NUCLEOTIDE SEQUENCE [LARGE SCALE GENOMIC DNA]</scope>
    <source>
        <strain evidence="2">Rf_01</strain>
        <tissue evidence="2">Aerial parts of the thallus</tissue>
    </source>
</reference>
<feature type="compositionally biased region" description="Basic and acidic residues" evidence="1">
    <location>
        <begin position="10"/>
        <end position="24"/>
    </location>
</feature>